<dbReference type="Pfam" id="PF00015">
    <property type="entry name" value="MCPsignal"/>
    <property type="match status" value="1"/>
</dbReference>
<proteinExistence type="inferred from homology"/>
<keyword evidence="5" id="KW-0812">Transmembrane</keyword>
<dbReference type="InterPro" id="IPR004090">
    <property type="entry name" value="Chemotax_Me-accpt_rcpt"/>
</dbReference>
<evidence type="ECO:0000256" key="2">
    <source>
        <dbReference type="ARBA" id="ARBA00023224"/>
    </source>
</evidence>
<evidence type="ECO:0000259" key="7">
    <source>
        <dbReference type="PROSITE" id="PS50885"/>
    </source>
</evidence>
<dbReference type="GO" id="GO:0007165">
    <property type="term" value="P:signal transduction"/>
    <property type="evidence" value="ECO:0007669"/>
    <property type="project" value="UniProtKB-KW"/>
</dbReference>
<dbReference type="Pfam" id="PF12729">
    <property type="entry name" value="4HB_MCP_1"/>
    <property type="match status" value="1"/>
</dbReference>
<evidence type="ECO:0000256" key="5">
    <source>
        <dbReference type="SAM" id="Phobius"/>
    </source>
</evidence>
<keyword evidence="2 4" id="KW-0807">Transducer</keyword>
<dbReference type="Pfam" id="PF00672">
    <property type="entry name" value="HAMP"/>
    <property type="match status" value="1"/>
</dbReference>
<comment type="similarity">
    <text evidence="3">Belongs to the methyl-accepting chemotaxis (MCP) protein family.</text>
</comment>
<dbReference type="CDD" id="cd06225">
    <property type="entry name" value="HAMP"/>
    <property type="match status" value="1"/>
</dbReference>
<keyword evidence="5" id="KW-0472">Membrane</keyword>
<dbReference type="Gene3D" id="1.10.287.950">
    <property type="entry name" value="Methyl-accepting chemotaxis protein"/>
    <property type="match status" value="1"/>
</dbReference>
<dbReference type="GO" id="GO:0006935">
    <property type="term" value="P:chemotaxis"/>
    <property type="evidence" value="ECO:0007669"/>
    <property type="project" value="InterPro"/>
</dbReference>
<comment type="caution">
    <text evidence="8">The sequence shown here is derived from an EMBL/GenBank/DDBJ whole genome shotgun (WGS) entry which is preliminary data.</text>
</comment>
<evidence type="ECO:0000259" key="6">
    <source>
        <dbReference type="PROSITE" id="PS50111"/>
    </source>
</evidence>
<evidence type="ECO:0000256" key="4">
    <source>
        <dbReference type="PROSITE-ProRule" id="PRU00284"/>
    </source>
</evidence>
<evidence type="ECO:0000313" key="9">
    <source>
        <dbReference type="Proteomes" id="UP000556026"/>
    </source>
</evidence>
<dbReference type="RefSeq" id="WP_183356181.1">
    <property type="nucleotide sequence ID" value="NZ_BLXX01000014.1"/>
</dbReference>
<protein>
    <submittedName>
        <fullName evidence="8">Methyl-accepting chemotaxis protein</fullName>
    </submittedName>
</protein>
<dbReference type="InterPro" id="IPR003660">
    <property type="entry name" value="HAMP_dom"/>
</dbReference>
<keyword evidence="9" id="KW-1185">Reference proteome</keyword>
<feature type="domain" description="Methyl-accepting transducer" evidence="6">
    <location>
        <begin position="274"/>
        <end position="510"/>
    </location>
</feature>
<sequence length="547" mass="58132">MSIWMNLKVQTKTMVLVALATLSLVLMMATGLVKMHHMAGNEEDMSTAVRHVALLNDLKFSLSAIRLNLVYMMVLEAPDRLKEKAADTAKRRQAIEEGIAKFQKEDLSTKEKELIGAFSQGIADYWKEAAKLEQMTIASAGIPQKRAEAVKFATETVAPLGAKPVQAIADLVKMNVDEAAKTYQEDLANYQRSRVVLIVLAAIAGLFMVIIGTLIAKSISTPLKMVFDTLAQVADGDLTARSGIKSRDEMGLLAGEVNEMAGRLQGIMEQVARNSVEVAAAAGELQNTAQHIATSAEELAAQAGTVATASEEMAATSSEIAINCQHAADSSDIANHSAEGGARVVQQTVQVMERIADQVRTSAGTVAGLGERSDQIGEIVATIQDIADQTNLLALNAAIEAARAGEQGRGFAVVADEVRALAERTARATSQVSQMIGAIQSETRQAVNSMEAGVREVENGTREAAKSGDSLKEILNQINEVTLQVSQIATSAEEQTATTGEITQNLQQITEVVHETSRGAQTSAGAASELARLADELHALVGQFKLA</sequence>
<dbReference type="CDD" id="cd11386">
    <property type="entry name" value="MCP_signal"/>
    <property type="match status" value="1"/>
</dbReference>
<dbReference type="SMART" id="SM00283">
    <property type="entry name" value="MA"/>
    <property type="match status" value="1"/>
</dbReference>
<dbReference type="SUPFAM" id="SSF58104">
    <property type="entry name" value="Methyl-accepting chemotaxis protein (MCP) signaling domain"/>
    <property type="match status" value="1"/>
</dbReference>
<dbReference type="PANTHER" id="PTHR32089">
    <property type="entry name" value="METHYL-ACCEPTING CHEMOTAXIS PROTEIN MCPB"/>
    <property type="match status" value="1"/>
</dbReference>
<keyword evidence="5" id="KW-1133">Transmembrane helix</keyword>
<dbReference type="AlphaFoldDB" id="A0A6V8MN71"/>
<evidence type="ECO:0000256" key="1">
    <source>
        <dbReference type="ARBA" id="ARBA00004370"/>
    </source>
</evidence>
<organism evidence="8 9">
    <name type="scientific">Geomonas silvestris</name>
    <dbReference type="NCBI Taxonomy" id="2740184"/>
    <lineage>
        <taxon>Bacteria</taxon>
        <taxon>Pseudomonadati</taxon>
        <taxon>Thermodesulfobacteriota</taxon>
        <taxon>Desulfuromonadia</taxon>
        <taxon>Geobacterales</taxon>
        <taxon>Geobacteraceae</taxon>
        <taxon>Geomonas</taxon>
    </lineage>
</organism>
<dbReference type="InterPro" id="IPR004089">
    <property type="entry name" value="MCPsignal_dom"/>
</dbReference>
<gene>
    <name evidence="8" type="primary">mcp40H-4_2</name>
    <name evidence="8" type="ORF">GMST_37090</name>
</gene>
<dbReference type="Proteomes" id="UP000556026">
    <property type="component" value="Unassembled WGS sequence"/>
</dbReference>
<evidence type="ECO:0000256" key="3">
    <source>
        <dbReference type="ARBA" id="ARBA00029447"/>
    </source>
</evidence>
<dbReference type="GO" id="GO:0004888">
    <property type="term" value="F:transmembrane signaling receptor activity"/>
    <property type="evidence" value="ECO:0007669"/>
    <property type="project" value="InterPro"/>
</dbReference>
<dbReference type="EMBL" id="BLXX01000014">
    <property type="protein sequence ID" value="GFO61384.1"/>
    <property type="molecule type" value="Genomic_DNA"/>
</dbReference>
<dbReference type="PROSITE" id="PS50111">
    <property type="entry name" value="CHEMOTAXIS_TRANSDUC_2"/>
    <property type="match status" value="1"/>
</dbReference>
<dbReference type="SMART" id="SM00304">
    <property type="entry name" value="HAMP"/>
    <property type="match status" value="1"/>
</dbReference>
<dbReference type="FunFam" id="1.10.287.950:FF:000001">
    <property type="entry name" value="Methyl-accepting chemotaxis sensory transducer"/>
    <property type="match status" value="1"/>
</dbReference>
<comment type="subcellular location">
    <subcellularLocation>
        <location evidence="1">Membrane</location>
    </subcellularLocation>
</comment>
<dbReference type="PANTHER" id="PTHR32089:SF112">
    <property type="entry name" value="LYSOZYME-LIKE PROTEIN-RELATED"/>
    <property type="match status" value="1"/>
</dbReference>
<feature type="transmembrane region" description="Helical" evidence="5">
    <location>
        <begin position="195"/>
        <end position="216"/>
    </location>
</feature>
<dbReference type="PROSITE" id="PS50885">
    <property type="entry name" value="HAMP"/>
    <property type="match status" value="1"/>
</dbReference>
<accession>A0A6V8MN71</accession>
<feature type="domain" description="HAMP" evidence="7">
    <location>
        <begin position="217"/>
        <end position="269"/>
    </location>
</feature>
<dbReference type="PRINTS" id="PR00260">
    <property type="entry name" value="CHEMTRNSDUCR"/>
</dbReference>
<name>A0A6V8MN71_9BACT</name>
<dbReference type="GO" id="GO:0016020">
    <property type="term" value="C:membrane"/>
    <property type="evidence" value="ECO:0007669"/>
    <property type="project" value="UniProtKB-SubCell"/>
</dbReference>
<evidence type="ECO:0000313" key="8">
    <source>
        <dbReference type="EMBL" id="GFO61384.1"/>
    </source>
</evidence>
<reference evidence="9" key="1">
    <citation type="submission" date="2020-06" db="EMBL/GenBank/DDBJ databases">
        <title>Draft genomic sequence of Geomonas sp. Red330.</title>
        <authorList>
            <person name="Itoh H."/>
            <person name="Zhenxing X."/>
            <person name="Ushijima N."/>
            <person name="Masuda Y."/>
            <person name="Shiratori Y."/>
            <person name="Senoo K."/>
        </authorList>
    </citation>
    <scope>NUCLEOTIDE SEQUENCE [LARGE SCALE GENOMIC DNA]</scope>
    <source>
        <strain evidence="9">Red330</strain>
    </source>
</reference>
<dbReference type="InterPro" id="IPR024478">
    <property type="entry name" value="HlyB_4HB_MCP"/>
</dbReference>